<organism evidence="2 3">
    <name type="scientific">Polaribacter marinus</name>
    <dbReference type="NCBI Taxonomy" id="2916838"/>
    <lineage>
        <taxon>Bacteria</taxon>
        <taxon>Pseudomonadati</taxon>
        <taxon>Bacteroidota</taxon>
        <taxon>Flavobacteriia</taxon>
        <taxon>Flavobacteriales</taxon>
        <taxon>Flavobacteriaceae</taxon>
    </lineage>
</organism>
<dbReference type="RefSeq" id="WP_242177557.1">
    <property type="nucleotide sequence ID" value="NZ_JAKQYM010000002.1"/>
</dbReference>
<dbReference type="PANTHER" id="PTHR43215">
    <property type="entry name" value="RADIAL SPOKE HEAD 1 HOMOLOG"/>
    <property type="match status" value="1"/>
</dbReference>
<keyword evidence="3" id="KW-1185">Reference proteome</keyword>
<reference evidence="2" key="1">
    <citation type="submission" date="2022-02" db="EMBL/GenBank/DDBJ databases">
        <title>Polaribacter sp. MSW13, isolated from seawater.</title>
        <authorList>
            <person name="Kristyanto S."/>
            <person name="Jung J."/>
            <person name="Jeon C.O."/>
        </authorList>
    </citation>
    <scope>NUCLEOTIDE SEQUENCE</scope>
    <source>
        <strain evidence="2">MSW13</strain>
    </source>
</reference>
<evidence type="ECO:0000313" key="2">
    <source>
        <dbReference type="EMBL" id="MCI2228445.1"/>
    </source>
</evidence>
<name>A0A9X1VPU3_9FLAO</name>
<keyword evidence="1" id="KW-0677">Repeat</keyword>
<sequence>MIIAITMLLFTAVKAQKVVKEYYNNGQLKAIGKQYSAEEIVFKNKQMNKLYKASTWLQPKPQKVGEWKWYYDNGELKTKGFYSEGKRKDKTVYTYKDKKWEEYLSNGKLASTGYYKKGDKDGVWEYFLKNEVKYYKTFKRNKENGEYKYFDKDKNVRAIGYYINKKKDGKWKFYSENGLLILFENYKGGKLVGDRVSYFSNGKPKESSFYINGLQAGEVKAYHENGQLYTEARYVNGVHVGEQKWYKENGDLDRYAKYYGVTKNASKISNVKVFEIYKFKRDSKPETHVHLKFSKVNRGSTLGEPGASSAFYLIDDKGKKYNLIGQTGWKGDKVEGFGWLSKPIRNLSLKLKFEEVPLENIKTLNLIEGNCTGRNCWHIYNILSSDSTDNLESDRCVSGDCTNGKGTYKWNTGETYTGEFRYGKRNGKGTNIFKNGDKYVGEFNRDEMHGYGAIMYFKNGDKFQGTFEYNKMDYGTLILKDGTIRKGNWKNKKQEGKGATIFKNGDEYNGEYKKGLKHGFGVFKWSNGDIYKGLWKNDVREGNGVFSPTNGAIYKGKWKNDEQEDGVTYSHPSEKKNILNRYFNGTKVQKYSSREKKQIKKESFEKIVSLLKRATDLYDKKLVFEAVDDANFKIVFSSIHSGFGMKSKKYSFLDFKTIKGFYGDYWESGEFKSNLFFDNGYIIRTDYLNTGNRGKEKRTSSFETFEFYYDNKIFDVIELENEIERFIRVK</sequence>
<evidence type="ECO:0000313" key="3">
    <source>
        <dbReference type="Proteomes" id="UP001139369"/>
    </source>
</evidence>
<dbReference type="Gene3D" id="2.20.110.10">
    <property type="entry name" value="Histone H3 K4-specific methyltransferase SET7/9 N-terminal domain"/>
    <property type="match status" value="4"/>
</dbReference>
<proteinExistence type="predicted"/>
<comment type="caution">
    <text evidence="2">The sequence shown here is derived from an EMBL/GenBank/DDBJ whole genome shotgun (WGS) entry which is preliminary data.</text>
</comment>
<dbReference type="SMART" id="SM00698">
    <property type="entry name" value="MORN"/>
    <property type="match status" value="5"/>
</dbReference>
<dbReference type="Proteomes" id="UP001139369">
    <property type="component" value="Unassembled WGS sequence"/>
</dbReference>
<dbReference type="SUPFAM" id="SSF82185">
    <property type="entry name" value="Histone H3 K4-specific methyltransferase SET7/9 N-terminal domain"/>
    <property type="match status" value="4"/>
</dbReference>
<dbReference type="EMBL" id="JAKQYM010000002">
    <property type="protein sequence ID" value="MCI2228445.1"/>
    <property type="molecule type" value="Genomic_DNA"/>
</dbReference>
<dbReference type="Pfam" id="PF07661">
    <property type="entry name" value="MORN_2"/>
    <property type="match status" value="5"/>
</dbReference>
<gene>
    <name evidence="2" type="ORF">MC378_04640</name>
</gene>
<evidence type="ECO:0008006" key="4">
    <source>
        <dbReference type="Google" id="ProtNLM"/>
    </source>
</evidence>
<accession>A0A9X1VPU3</accession>
<protein>
    <recommendedName>
        <fullName evidence="4">MORN repeat protein</fullName>
    </recommendedName>
</protein>
<dbReference type="GO" id="GO:0005829">
    <property type="term" value="C:cytosol"/>
    <property type="evidence" value="ECO:0007669"/>
    <property type="project" value="TreeGrafter"/>
</dbReference>
<evidence type="ECO:0000256" key="1">
    <source>
        <dbReference type="ARBA" id="ARBA00022737"/>
    </source>
</evidence>
<dbReference type="Gene3D" id="3.90.930.1">
    <property type="match status" value="2"/>
</dbReference>
<dbReference type="PANTHER" id="PTHR43215:SF14">
    <property type="entry name" value="RADIAL SPOKE HEAD 1 HOMOLOG"/>
    <property type="match status" value="1"/>
</dbReference>
<dbReference type="InterPro" id="IPR003409">
    <property type="entry name" value="MORN"/>
</dbReference>
<dbReference type="InterPro" id="IPR011652">
    <property type="entry name" value="MORN_2"/>
</dbReference>
<dbReference type="Pfam" id="PF02493">
    <property type="entry name" value="MORN"/>
    <property type="match status" value="6"/>
</dbReference>
<dbReference type="AlphaFoldDB" id="A0A9X1VPU3"/>